<dbReference type="Gene3D" id="1.25.40.10">
    <property type="entry name" value="Tetratricopeptide repeat domain"/>
    <property type="match status" value="3"/>
</dbReference>
<dbReference type="InterPro" id="IPR002885">
    <property type="entry name" value="PPR_rpt"/>
</dbReference>
<dbReference type="OrthoDB" id="185373at2759"/>
<dbReference type="NCBIfam" id="TIGR00756">
    <property type="entry name" value="PPR"/>
    <property type="match status" value="1"/>
</dbReference>
<keyword evidence="3" id="KW-0732">Signal</keyword>
<accession>A0A0M0JPV0</accession>
<evidence type="ECO:0000256" key="3">
    <source>
        <dbReference type="SAM" id="SignalP"/>
    </source>
</evidence>
<protein>
    <submittedName>
        <fullName evidence="5">Pentatricopeptide repeat-containing protein mitochondrial-like protein</fullName>
    </submittedName>
</protein>
<dbReference type="EMBL" id="JWZX01002583">
    <property type="protein sequence ID" value="KOO28327.1"/>
    <property type="molecule type" value="Genomic_DNA"/>
</dbReference>
<dbReference type="Pfam" id="PF23276">
    <property type="entry name" value="TPR_24"/>
    <property type="match status" value="1"/>
</dbReference>
<feature type="repeat" description="PPR" evidence="2">
    <location>
        <begin position="338"/>
        <end position="372"/>
    </location>
</feature>
<feature type="repeat" description="PPR" evidence="2">
    <location>
        <begin position="231"/>
        <end position="265"/>
    </location>
</feature>
<dbReference type="Proteomes" id="UP000037460">
    <property type="component" value="Unassembled WGS sequence"/>
</dbReference>
<feature type="signal peptide" evidence="3">
    <location>
        <begin position="1"/>
        <end position="24"/>
    </location>
</feature>
<gene>
    <name evidence="5" type="ORF">Ctob_011426</name>
</gene>
<organism evidence="5 6">
    <name type="scientific">Chrysochromulina tobinii</name>
    <dbReference type="NCBI Taxonomy" id="1460289"/>
    <lineage>
        <taxon>Eukaryota</taxon>
        <taxon>Haptista</taxon>
        <taxon>Haptophyta</taxon>
        <taxon>Prymnesiophyceae</taxon>
        <taxon>Prymnesiales</taxon>
        <taxon>Chrysochromulinaceae</taxon>
        <taxon>Chrysochromulina</taxon>
    </lineage>
</organism>
<evidence type="ECO:0000256" key="1">
    <source>
        <dbReference type="ARBA" id="ARBA00022737"/>
    </source>
</evidence>
<feature type="repeat" description="PPR" evidence="2">
    <location>
        <begin position="266"/>
        <end position="300"/>
    </location>
</feature>
<feature type="chain" id="PRO_5005601967" evidence="3">
    <location>
        <begin position="25"/>
        <end position="536"/>
    </location>
</feature>
<proteinExistence type="predicted"/>
<dbReference type="PROSITE" id="PS51375">
    <property type="entry name" value="PPR"/>
    <property type="match status" value="4"/>
</dbReference>
<dbReference type="InterPro" id="IPR057027">
    <property type="entry name" value="TPR_mt"/>
</dbReference>
<dbReference type="PANTHER" id="PTHR47447:SF17">
    <property type="entry name" value="OS12G0638900 PROTEIN"/>
    <property type="match status" value="1"/>
</dbReference>
<dbReference type="InterPro" id="IPR011990">
    <property type="entry name" value="TPR-like_helical_dom_sf"/>
</dbReference>
<evidence type="ECO:0000256" key="2">
    <source>
        <dbReference type="PROSITE-ProRule" id="PRU00708"/>
    </source>
</evidence>
<reference evidence="6" key="1">
    <citation type="journal article" date="2015" name="PLoS Genet.">
        <title>Genome Sequence and Transcriptome Analyses of Chrysochromulina tobin: Metabolic Tools for Enhanced Algal Fitness in the Prominent Order Prymnesiales (Haptophyceae).</title>
        <authorList>
            <person name="Hovde B.T."/>
            <person name="Deodato C.R."/>
            <person name="Hunsperger H.M."/>
            <person name="Ryken S.A."/>
            <person name="Yost W."/>
            <person name="Jha R.K."/>
            <person name="Patterson J."/>
            <person name="Monnat R.J. Jr."/>
            <person name="Barlow S.B."/>
            <person name="Starkenburg S.R."/>
            <person name="Cattolico R.A."/>
        </authorList>
    </citation>
    <scope>NUCLEOTIDE SEQUENCE</scope>
    <source>
        <strain evidence="6">CCMP291</strain>
    </source>
</reference>
<keyword evidence="1" id="KW-0677">Repeat</keyword>
<evidence type="ECO:0000259" key="4">
    <source>
        <dbReference type="Pfam" id="PF23276"/>
    </source>
</evidence>
<evidence type="ECO:0000313" key="5">
    <source>
        <dbReference type="EMBL" id="KOO28327.1"/>
    </source>
</evidence>
<name>A0A0M0JPV0_9EUKA</name>
<evidence type="ECO:0000313" key="6">
    <source>
        <dbReference type="Proteomes" id="UP000037460"/>
    </source>
</evidence>
<feature type="repeat" description="PPR" evidence="2">
    <location>
        <begin position="161"/>
        <end position="195"/>
    </location>
</feature>
<dbReference type="PANTHER" id="PTHR47447">
    <property type="entry name" value="OS03G0856100 PROTEIN"/>
    <property type="match status" value="1"/>
</dbReference>
<keyword evidence="6" id="KW-1185">Reference proteome</keyword>
<sequence length="536" mass="56789">MLAVIVRRVAALLVVLSLLCPAPALVMSSLRFADGIPKSTKLSPPLVRLRTAVLRKPAAAANMTVAALASRPRRRVARLVRAAGVKLAPNDASDLIDSIPTQWSARKRRLAVELALAFADAGIVVRRGTFFSLVGACRKAGELSQAEALVSRLHACGLAANPNVYSALMKDLCAAGHAEAAVRLEASMRAAGARPSNETHAVLLTALMRHGHAPLALAHARRLGASGAPLDLPLYHVLLTILISLGDAGEAREVLDTMLARGMKLTERTLNVLVRGFVQSDSLTAALEVFNSFVSAGGPPSTRTYNILIDGFARCEPAQLCNAESLASQLFAQGLAPDVYTFNALIRAAVSAGRPQRARAYHRRMRAYGVDVDACSLTLLASAHCALGRPLDAIEGARAAIEARSPMLVLDRPLAKRLLGACSQAASDARDGARLAATARAYAHWVLDTVANASATDARALLSDARALRDLINICGHAGDFQGARRYFEQAASPRPFIVWSEMLRVCNACGNATMASELLAQQLGSKSIGEQLGFE</sequence>
<feature type="domain" description="Pentatricopeptide repeat-containing protein-mitochondrial" evidence="4">
    <location>
        <begin position="251"/>
        <end position="363"/>
    </location>
</feature>
<dbReference type="AlphaFoldDB" id="A0A0M0JPV0"/>
<comment type="caution">
    <text evidence="5">The sequence shown here is derived from an EMBL/GenBank/DDBJ whole genome shotgun (WGS) entry which is preliminary data.</text>
</comment>